<keyword evidence="2 5" id="KW-0371">Homeobox</keyword>
<proteinExistence type="predicted"/>
<reference evidence="9 10" key="1">
    <citation type="submission" date="2019-12" db="EMBL/GenBank/DDBJ databases">
        <title>Draft genome sequence of the ascomycete Xylaria multiplex DSM 110363.</title>
        <authorList>
            <person name="Buettner E."/>
            <person name="Kellner H."/>
        </authorList>
    </citation>
    <scope>NUCLEOTIDE SEQUENCE [LARGE SCALE GENOMIC DNA]</scope>
    <source>
        <strain evidence="9 10">DSM 110363</strain>
    </source>
</reference>
<evidence type="ECO:0000256" key="1">
    <source>
        <dbReference type="ARBA" id="ARBA00023125"/>
    </source>
</evidence>
<organism evidence="9 10">
    <name type="scientific">Xylaria multiplex</name>
    <dbReference type="NCBI Taxonomy" id="323545"/>
    <lineage>
        <taxon>Eukaryota</taxon>
        <taxon>Fungi</taxon>
        <taxon>Dikarya</taxon>
        <taxon>Ascomycota</taxon>
        <taxon>Pezizomycotina</taxon>
        <taxon>Sordariomycetes</taxon>
        <taxon>Xylariomycetidae</taxon>
        <taxon>Xylariales</taxon>
        <taxon>Xylariaceae</taxon>
        <taxon>Xylaria</taxon>
    </lineage>
</organism>
<dbReference type="GO" id="GO:0006355">
    <property type="term" value="P:regulation of DNA-templated transcription"/>
    <property type="evidence" value="ECO:0007669"/>
    <property type="project" value="InterPro"/>
</dbReference>
<gene>
    <name evidence="9" type="ORF">GQX73_g8472</name>
</gene>
<evidence type="ECO:0000313" key="10">
    <source>
        <dbReference type="Proteomes" id="UP000481858"/>
    </source>
</evidence>
<evidence type="ECO:0000259" key="8">
    <source>
        <dbReference type="PROSITE" id="PS50157"/>
    </source>
</evidence>
<dbReference type="GO" id="GO:0003677">
    <property type="term" value="F:DNA binding"/>
    <property type="evidence" value="ECO:0007669"/>
    <property type="project" value="UniProtKB-UniRule"/>
</dbReference>
<protein>
    <recommendedName>
        <fullName evidence="11">Homeobox domain-containing protein</fullName>
    </recommendedName>
</protein>
<keyword evidence="1 5" id="KW-0238">DNA-binding</keyword>
<dbReference type="InParanoid" id="A0A7C8IJJ9"/>
<dbReference type="AlphaFoldDB" id="A0A7C8IJJ9"/>
<dbReference type="CDD" id="cd00086">
    <property type="entry name" value="homeodomain"/>
    <property type="match status" value="1"/>
</dbReference>
<dbReference type="SMART" id="SM00355">
    <property type="entry name" value="ZnF_C2H2"/>
    <property type="match status" value="1"/>
</dbReference>
<dbReference type="OrthoDB" id="10056939at2759"/>
<dbReference type="PROSITE" id="PS50157">
    <property type="entry name" value="ZINC_FINGER_C2H2_2"/>
    <property type="match status" value="1"/>
</dbReference>
<feature type="compositionally biased region" description="Polar residues" evidence="6">
    <location>
        <begin position="53"/>
        <end position="65"/>
    </location>
</feature>
<evidence type="ECO:0000256" key="3">
    <source>
        <dbReference type="ARBA" id="ARBA00023242"/>
    </source>
</evidence>
<evidence type="ECO:0000256" key="5">
    <source>
        <dbReference type="PROSITE-ProRule" id="PRU00108"/>
    </source>
</evidence>
<dbReference type="Proteomes" id="UP000481858">
    <property type="component" value="Unassembled WGS sequence"/>
</dbReference>
<dbReference type="PANTHER" id="PTHR11850">
    <property type="entry name" value="HOMEOBOX PROTEIN TRANSCRIPTION FACTORS"/>
    <property type="match status" value="1"/>
</dbReference>
<dbReference type="Pfam" id="PF05920">
    <property type="entry name" value="Homeobox_KN"/>
    <property type="match status" value="1"/>
</dbReference>
<dbReference type="InterPro" id="IPR008422">
    <property type="entry name" value="KN_HD"/>
</dbReference>
<evidence type="ECO:0000259" key="7">
    <source>
        <dbReference type="PROSITE" id="PS50071"/>
    </source>
</evidence>
<feature type="domain" description="C2H2-type" evidence="8">
    <location>
        <begin position="376"/>
        <end position="404"/>
    </location>
</feature>
<dbReference type="PROSITE" id="PS00028">
    <property type="entry name" value="ZINC_FINGER_C2H2_1"/>
    <property type="match status" value="1"/>
</dbReference>
<keyword evidence="4" id="KW-0863">Zinc-finger</keyword>
<keyword evidence="10" id="KW-1185">Reference proteome</keyword>
<sequence length="495" mass="55143">MTGQSDDAFLAATWTWEETIDPSLLDLSNPLRNNTEWDFGSKQPVPDPVSLAQPASGSLPPQSCDDQPGQAPEIDFATVNLNEVHPENGVEQPVAPCSHCRRYRLRCFVLQTTSHNPNPARSCSSCVALFQDCSLAEQAKRPACDFETPQPVIGRLHGIPDVEFDPLLHPLVQGEVLSNATYSTSNKRSHSRSVRKTQPLRDWLSTHIDHPYPSEEERARLVEQSGLSKTQVIDWFTNARRRQRLSSRSSRRVFRQGSPMPSPPFSSMSPLERWRRSPPDREPVSAAIIERAISESLDGAGDLDLAYAAGWNSLPSSTGGDLAADVSEPSFYQNSDSASSCYSLGSADSRSMFSSATHSAEGHGDNSARSNIVGTFSCITCGRVFKKKSDMRRHVASIHRTGRTRWVCANPIPAGLPNYVWRMNQTQPECALCGQPSPGEDHFQSHEFESCGKRPVEDRTFLRKDHLWQHLYKFHGCRKWDGWSGKLELLQLMSP</sequence>
<evidence type="ECO:0000256" key="2">
    <source>
        <dbReference type="ARBA" id="ARBA00023155"/>
    </source>
</evidence>
<feature type="region of interest" description="Disordered" evidence="6">
    <location>
        <begin position="246"/>
        <end position="279"/>
    </location>
</feature>
<dbReference type="EMBL" id="WUBL01000126">
    <property type="protein sequence ID" value="KAF2965080.1"/>
    <property type="molecule type" value="Genomic_DNA"/>
</dbReference>
<keyword evidence="4" id="KW-0479">Metal-binding</keyword>
<dbReference type="InterPro" id="IPR013087">
    <property type="entry name" value="Znf_C2H2_type"/>
</dbReference>
<keyword evidence="3 5" id="KW-0539">Nucleus</keyword>
<dbReference type="GO" id="GO:0005634">
    <property type="term" value="C:nucleus"/>
    <property type="evidence" value="ECO:0007669"/>
    <property type="project" value="UniProtKB-SubCell"/>
</dbReference>
<dbReference type="InterPro" id="IPR009057">
    <property type="entry name" value="Homeodomain-like_sf"/>
</dbReference>
<dbReference type="InterPro" id="IPR050224">
    <property type="entry name" value="TALE_homeobox"/>
</dbReference>
<evidence type="ECO:0000313" key="9">
    <source>
        <dbReference type="EMBL" id="KAF2965080.1"/>
    </source>
</evidence>
<dbReference type="SMART" id="SM00389">
    <property type="entry name" value="HOX"/>
    <property type="match status" value="1"/>
</dbReference>
<feature type="DNA-binding region" description="Homeobox" evidence="5">
    <location>
        <begin position="185"/>
        <end position="247"/>
    </location>
</feature>
<feature type="region of interest" description="Disordered" evidence="6">
    <location>
        <begin position="31"/>
        <end position="69"/>
    </location>
</feature>
<dbReference type="Gene3D" id="1.10.10.60">
    <property type="entry name" value="Homeodomain-like"/>
    <property type="match status" value="1"/>
</dbReference>
<dbReference type="SUPFAM" id="SSF46689">
    <property type="entry name" value="Homeodomain-like"/>
    <property type="match status" value="1"/>
</dbReference>
<evidence type="ECO:0008006" key="11">
    <source>
        <dbReference type="Google" id="ProtNLM"/>
    </source>
</evidence>
<dbReference type="GO" id="GO:0008270">
    <property type="term" value="F:zinc ion binding"/>
    <property type="evidence" value="ECO:0007669"/>
    <property type="project" value="UniProtKB-KW"/>
</dbReference>
<evidence type="ECO:0000256" key="4">
    <source>
        <dbReference type="PROSITE-ProRule" id="PRU00042"/>
    </source>
</evidence>
<comment type="subcellular location">
    <subcellularLocation>
        <location evidence="5">Nucleus</location>
    </subcellularLocation>
</comment>
<name>A0A7C8IJJ9_9PEZI</name>
<accession>A0A7C8IJJ9</accession>
<evidence type="ECO:0000256" key="6">
    <source>
        <dbReference type="SAM" id="MobiDB-lite"/>
    </source>
</evidence>
<feature type="domain" description="Homeobox" evidence="7">
    <location>
        <begin position="183"/>
        <end position="246"/>
    </location>
</feature>
<dbReference type="PROSITE" id="PS50071">
    <property type="entry name" value="HOMEOBOX_2"/>
    <property type="match status" value="1"/>
</dbReference>
<keyword evidence="4" id="KW-0862">Zinc</keyword>
<dbReference type="InterPro" id="IPR001356">
    <property type="entry name" value="HD"/>
</dbReference>
<comment type="caution">
    <text evidence="9">The sequence shown here is derived from an EMBL/GenBank/DDBJ whole genome shotgun (WGS) entry which is preliminary data.</text>
</comment>